<proteinExistence type="predicted"/>
<reference evidence="2 3" key="1">
    <citation type="journal article" date="2018" name="Nat. Ecol. Evol.">
        <title>Pezizomycetes genomes reveal the molecular basis of ectomycorrhizal truffle lifestyle.</title>
        <authorList>
            <person name="Murat C."/>
            <person name="Payen T."/>
            <person name="Noel B."/>
            <person name="Kuo A."/>
            <person name="Morin E."/>
            <person name="Chen J."/>
            <person name="Kohler A."/>
            <person name="Krizsan K."/>
            <person name="Balestrini R."/>
            <person name="Da Silva C."/>
            <person name="Montanini B."/>
            <person name="Hainaut M."/>
            <person name="Levati E."/>
            <person name="Barry K.W."/>
            <person name="Belfiori B."/>
            <person name="Cichocki N."/>
            <person name="Clum A."/>
            <person name="Dockter R.B."/>
            <person name="Fauchery L."/>
            <person name="Guy J."/>
            <person name="Iotti M."/>
            <person name="Le Tacon F."/>
            <person name="Lindquist E.A."/>
            <person name="Lipzen A."/>
            <person name="Malagnac F."/>
            <person name="Mello A."/>
            <person name="Molinier V."/>
            <person name="Miyauchi S."/>
            <person name="Poulain J."/>
            <person name="Riccioni C."/>
            <person name="Rubini A."/>
            <person name="Sitrit Y."/>
            <person name="Splivallo R."/>
            <person name="Traeger S."/>
            <person name="Wang M."/>
            <person name="Zifcakova L."/>
            <person name="Wipf D."/>
            <person name="Zambonelli A."/>
            <person name="Paolocci F."/>
            <person name="Nowrousian M."/>
            <person name="Ottonello S."/>
            <person name="Baldrian P."/>
            <person name="Spatafora J.W."/>
            <person name="Henrissat B."/>
            <person name="Nagy L.G."/>
            <person name="Aury J.M."/>
            <person name="Wincker P."/>
            <person name="Grigoriev I.V."/>
            <person name="Bonfante P."/>
            <person name="Martin F.M."/>
        </authorList>
    </citation>
    <scope>NUCLEOTIDE SEQUENCE [LARGE SCALE GENOMIC DNA]</scope>
    <source>
        <strain evidence="2 3">ATCC MYA-4762</strain>
    </source>
</reference>
<feature type="compositionally biased region" description="Polar residues" evidence="1">
    <location>
        <begin position="1"/>
        <end position="23"/>
    </location>
</feature>
<dbReference type="AlphaFoldDB" id="A0A3N4M6Q3"/>
<dbReference type="InParanoid" id="A0A3N4M6Q3"/>
<evidence type="ECO:0000313" key="2">
    <source>
        <dbReference type="EMBL" id="RPB28381.1"/>
    </source>
</evidence>
<protein>
    <submittedName>
        <fullName evidence="2">Uncharacterized protein</fullName>
    </submittedName>
</protein>
<gene>
    <name evidence="2" type="ORF">L211DRAFT_864981</name>
</gene>
<sequence>MPLNSKIPTPSLPLTTQPNQENGIPQRPPHPLILKAIDSQIHLLFKAWIHYAYSLPLKPQLGAGELYSQMDARVQIFAVITYEFNRLIADFSLEYGKDHPCLKETSTKDVSAYSKCVESDIAKLCDLWNEYSEAFEEKFRQARRERLPKQQANLMKEELSRLLYVSRAMEKVWLDGEQKHLETRKCSDKDEGIKRWIADTSSHLQNDRRVRLEKTLMQKVLEANKAASERFVEELRERLQRRRHAILNNNYVEAEDFEKGADRPRGRQMQEQTTRVLKKKTSPEVEFSTSLPTPMTDSLWDGEGNRVSESSYDEFDINDLRYLTPMLFPRPPTPMAPLVTKPLIQQHPATPRASNAVPVLPPPDYPPPSLPYPPDLPRAKCSATIVTPSPPCQNPHSLRTGNTAPAYPASLRSCSTGSSILATIPNGDPRFSLKSLFSKSRSRTVSSEAAPEKKPAEPVDAVLAPQRTLTPPPHAPFKSIPKPHSMASLRSPQRLAPILADVARPPEIPAEIPNQSHECQLNGVFVPNLEQTNTGRRPYMTASLYEPAGDSGWLSRPGDGIVLSQPVGTMLRPKGSMLFNGRIVKEVPKGEEDPFLELHAFRGEPF</sequence>
<dbReference type="EMBL" id="ML121529">
    <property type="protein sequence ID" value="RPB28381.1"/>
    <property type="molecule type" value="Genomic_DNA"/>
</dbReference>
<name>A0A3N4M6Q3_9PEZI</name>
<keyword evidence="3" id="KW-1185">Reference proteome</keyword>
<feature type="compositionally biased region" description="Polar residues" evidence="1">
    <location>
        <begin position="287"/>
        <end position="296"/>
    </location>
</feature>
<feature type="region of interest" description="Disordered" evidence="1">
    <location>
        <begin position="258"/>
        <end position="302"/>
    </location>
</feature>
<dbReference type="Proteomes" id="UP000267821">
    <property type="component" value="Unassembled WGS sequence"/>
</dbReference>
<accession>A0A3N4M6Q3</accession>
<evidence type="ECO:0000256" key="1">
    <source>
        <dbReference type="SAM" id="MobiDB-lite"/>
    </source>
</evidence>
<feature type="region of interest" description="Disordered" evidence="1">
    <location>
        <begin position="1"/>
        <end position="28"/>
    </location>
</feature>
<dbReference type="OrthoDB" id="10307701at2759"/>
<organism evidence="2 3">
    <name type="scientific">Terfezia boudieri ATCC MYA-4762</name>
    <dbReference type="NCBI Taxonomy" id="1051890"/>
    <lineage>
        <taxon>Eukaryota</taxon>
        <taxon>Fungi</taxon>
        <taxon>Dikarya</taxon>
        <taxon>Ascomycota</taxon>
        <taxon>Pezizomycotina</taxon>
        <taxon>Pezizomycetes</taxon>
        <taxon>Pezizales</taxon>
        <taxon>Pezizaceae</taxon>
        <taxon>Terfezia</taxon>
    </lineage>
</organism>
<evidence type="ECO:0000313" key="3">
    <source>
        <dbReference type="Proteomes" id="UP000267821"/>
    </source>
</evidence>